<evidence type="ECO:0000313" key="14">
    <source>
        <dbReference type="EMBL" id="PJE80898.1"/>
    </source>
</evidence>
<keyword evidence="8" id="KW-0460">Magnesium</keyword>
<evidence type="ECO:0000256" key="7">
    <source>
        <dbReference type="ARBA" id="ARBA00022840"/>
    </source>
</evidence>
<reference evidence="14" key="1">
    <citation type="journal article" date="2017" name="Appl. Environ. Microbiol.">
        <title>Molecular characterization of an Endozoicomonas-like organism causing infection in king scallop Pecten maximus L.</title>
        <authorList>
            <person name="Cano I."/>
            <person name="van Aerle R."/>
            <person name="Ross S."/>
            <person name="Verner-Jeffreys D.W."/>
            <person name="Paley R.K."/>
            <person name="Rimmer G."/>
            <person name="Ryder D."/>
            <person name="Hooper P."/>
            <person name="Stone D."/>
            <person name="Feist S.W."/>
        </authorList>
    </citation>
    <scope>NUCLEOTIDE SEQUENCE</scope>
</reference>
<dbReference type="InterPro" id="IPR006203">
    <property type="entry name" value="GHMP_knse_ATP-bd_CS"/>
</dbReference>
<dbReference type="GO" id="GO:0006012">
    <property type="term" value="P:galactose metabolic process"/>
    <property type="evidence" value="ECO:0007669"/>
    <property type="project" value="UniProtKB-KW"/>
</dbReference>
<dbReference type="InterPro" id="IPR020568">
    <property type="entry name" value="Ribosomal_Su5_D2-typ_SF"/>
</dbReference>
<dbReference type="InterPro" id="IPR006204">
    <property type="entry name" value="GHMP_kinase_N_dom"/>
</dbReference>
<evidence type="ECO:0000256" key="8">
    <source>
        <dbReference type="ARBA" id="ARBA00022842"/>
    </source>
</evidence>
<dbReference type="PIRSF" id="PIRSF000530">
    <property type="entry name" value="Galactokinase"/>
    <property type="match status" value="1"/>
</dbReference>
<evidence type="ECO:0000256" key="9">
    <source>
        <dbReference type="ARBA" id="ARBA00023144"/>
    </source>
</evidence>
<feature type="domain" description="GHMP kinase C-terminal" evidence="12">
    <location>
        <begin position="295"/>
        <end position="376"/>
    </location>
</feature>
<dbReference type="GO" id="GO:0005829">
    <property type="term" value="C:cytosol"/>
    <property type="evidence" value="ECO:0007669"/>
    <property type="project" value="TreeGrafter"/>
</dbReference>
<evidence type="ECO:0000259" key="13">
    <source>
        <dbReference type="Pfam" id="PF10509"/>
    </source>
</evidence>
<dbReference type="PRINTS" id="PR00473">
    <property type="entry name" value="GALCTOKINASE"/>
</dbReference>
<dbReference type="SUPFAM" id="SSF54211">
    <property type="entry name" value="Ribosomal protein S5 domain 2-like"/>
    <property type="match status" value="1"/>
</dbReference>
<gene>
    <name evidence="14" type="primary">galK</name>
    <name evidence="14" type="ORF">CI610_00146</name>
</gene>
<dbReference type="Pfam" id="PF08544">
    <property type="entry name" value="GHMP_kinases_C"/>
    <property type="match status" value="1"/>
</dbReference>
<evidence type="ECO:0000256" key="6">
    <source>
        <dbReference type="ARBA" id="ARBA00022777"/>
    </source>
</evidence>
<dbReference type="EC" id="2.7.1.6" evidence="14"/>
<feature type="domain" description="Galactokinase N-terminal" evidence="13">
    <location>
        <begin position="24"/>
        <end position="72"/>
    </location>
</feature>
<dbReference type="InterPro" id="IPR022963">
    <property type="entry name" value="Galactokinase_bac"/>
</dbReference>
<dbReference type="EMBL" id="NSIT01000003">
    <property type="protein sequence ID" value="PJE80898.1"/>
    <property type="molecule type" value="Genomic_DNA"/>
</dbReference>
<dbReference type="FunFam" id="3.30.230.10:FF:000017">
    <property type="entry name" value="Galactokinase"/>
    <property type="match status" value="1"/>
</dbReference>
<dbReference type="InterPro" id="IPR014721">
    <property type="entry name" value="Ribsml_uS5_D2-typ_fold_subgr"/>
</dbReference>
<dbReference type="Gene3D" id="3.30.230.10">
    <property type="match status" value="1"/>
</dbReference>
<keyword evidence="5" id="KW-0547">Nucleotide-binding</keyword>
<dbReference type="SUPFAM" id="SSF55060">
    <property type="entry name" value="GHMP Kinase, C-terminal domain"/>
    <property type="match status" value="1"/>
</dbReference>
<dbReference type="InterPro" id="IPR006206">
    <property type="entry name" value="Mevalonate/galactokinase"/>
</dbReference>
<dbReference type="PROSITE" id="PS00627">
    <property type="entry name" value="GHMP_KINASES_ATP"/>
    <property type="match status" value="1"/>
</dbReference>
<evidence type="ECO:0000256" key="3">
    <source>
        <dbReference type="ARBA" id="ARBA00022679"/>
    </source>
</evidence>
<dbReference type="Gene3D" id="3.30.70.890">
    <property type="entry name" value="GHMP kinase, C-terminal domain"/>
    <property type="match status" value="1"/>
</dbReference>
<dbReference type="InterPro" id="IPR036554">
    <property type="entry name" value="GHMP_kinase_C_sf"/>
</dbReference>
<evidence type="ECO:0000259" key="12">
    <source>
        <dbReference type="Pfam" id="PF08544"/>
    </source>
</evidence>
<comment type="caution">
    <text evidence="14">The sequence shown here is derived from an EMBL/GenBank/DDBJ whole genome shotgun (WGS) entry which is preliminary data.</text>
</comment>
<dbReference type="PANTHER" id="PTHR10457">
    <property type="entry name" value="MEVALONATE KINASE/GALACTOKINASE"/>
    <property type="match status" value="1"/>
</dbReference>
<dbReference type="PRINTS" id="PR00959">
    <property type="entry name" value="MEVGALKINASE"/>
</dbReference>
<dbReference type="PANTHER" id="PTHR10457:SF7">
    <property type="entry name" value="GALACTOKINASE-RELATED"/>
    <property type="match status" value="1"/>
</dbReference>
<keyword evidence="7" id="KW-0067">ATP-binding</keyword>
<dbReference type="GO" id="GO:0046872">
    <property type="term" value="F:metal ion binding"/>
    <property type="evidence" value="ECO:0007669"/>
    <property type="project" value="UniProtKB-KW"/>
</dbReference>
<dbReference type="NCBIfam" id="TIGR00131">
    <property type="entry name" value="gal_kin"/>
    <property type="match status" value="1"/>
</dbReference>
<evidence type="ECO:0000256" key="2">
    <source>
        <dbReference type="ARBA" id="ARBA00022490"/>
    </source>
</evidence>
<dbReference type="GO" id="GO:0004335">
    <property type="term" value="F:galactokinase activity"/>
    <property type="evidence" value="ECO:0007669"/>
    <property type="project" value="UniProtKB-EC"/>
</dbReference>
<name>A0A2H9TCR5_9ZZZZ</name>
<keyword evidence="10" id="KW-0119">Carbohydrate metabolism</keyword>
<proteinExistence type="inferred from homology"/>
<dbReference type="GO" id="GO:0005524">
    <property type="term" value="F:ATP binding"/>
    <property type="evidence" value="ECO:0007669"/>
    <property type="project" value="UniProtKB-KW"/>
</dbReference>
<evidence type="ECO:0000256" key="1">
    <source>
        <dbReference type="ARBA" id="ARBA00006566"/>
    </source>
</evidence>
<keyword evidence="9" id="KW-0299">Galactose metabolism</keyword>
<organism evidence="14">
    <name type="scientific">invertebrate metagenome</name>
    <dbReference type="NCBI Taxonomy" id="1711999"/>
    <lineage>
        <taxon>unclassified sequences</taxon>
        <taxon>metagenomes</taxon>
        <taxon>organismal metagenomes</taxon>
    </lineage>
</organism>
<evidence type="ECO:0000256" key="5">
    <source>
        <dbReference type="ARBA" id="ARBA00022741"/>
    </source>
</evidence>
<evidence type="ECO:0000256" key="10">
    <source>
        <dbReference type="ARBA" id="ARBA00023277"/>
    </source>
</evidence>
<evidence type="ECO:0000256" key="4">
    <source>
        <dbReference type="ARBA" id="ARBA00022723"/>
    </source>
</evidence>
<dbReference type="InterPro" id="IPR019741">
    <property type="entry name" value="Galactokinase_CS"/>
</dbReference>
<dbReference type="AlphaFoldDB" id="A0A2H9TCR5"/>
<evidence type="ECO:0000259" key="11">
    <source>
        <dbReference type="Pfam" id="PF00288"/>
    </source>
</evidence>
<protein>
    <submittedName>
        <fullName evidence="14">Galactokinase</fullName>
        <ecNumber evidence="14">2.7.1.6</ecNumber>
    </submittedName>
</protein>
<dbReference type="InterPro" id="IPR019539">
    <property type="entry name" value="GalKase_N"/>
</dbReference>
<keyword evidence="3 14" id="KW-0808">Transferase</keyword>
<keyword evidence="6 14" id="KW-0418">Kinase</keyword>
<dbReference type="PROSITE" id="PS00106">
    <property type="entry name" value="GALACTOKINASE"/>
    <property type="match status" value="1"/>
</dbReference>
<dbReference type="Pfam" id="PF00288">
    <property type="entry name" value="GHMP_kinases_N"/>
    <property type="match status" value="1"/>
</dbReference>
<accession>A0A2H9TCR5</accession>
<sequence length="399" mass="43034">MAHTLTMAQQDASLLALKQQATHLFEKYFGMLPDFCCQAPGRVNLIGEHTDYNDGFVLPCAIDHCTVIAVSPRNDNKVVAVAANYCEEQTEFSLTLPIPPSSTALWSNYIRGVAQVLLDKRLPVKGVSLVVAGDIPQGAGLSSSASLEVAMALAMTHASGVQLSAVESAQYCQQAENHYVGCQCGIMDQMVSASAIDGHAMLLDCRTLEISQFAIPSDIAVMIINSNVKRGLVDSEYNIRRLQCEEAARICGVKALRDVDDVDSLDFQKNYMSNVVYRRARHVVTENQRTLQAAIALQKGDLSRLGSLMDNSHRSMADDFEITVPPIDALVDIIRPVMGSKGGVRMTGGGFGGCVVALMPRMIVDVVKQAVGDHYYDLSGGLNADIYVCKPSSGASLLD</sequence>
<dbReference type="HAMAP" id="MF_00246">
    <property type="entry name" value="Galactokinase"/>
    <property type="match status" value="1"/>
</dbReference>
<dbReference type="InterPro" id="IPR000705">
    <property type="entry name" value="Galactokinase"/>
</dbReference>
<dbReference type="Pfam" id="PF10509">
    <property type="entry name" value="GalKase_gal_bdg"/>
    <property type="match status" value="1"/>
</dbReference>
<comment type="similarity">
    <text evidence="1">Belongs to the GHMP kinase family. GalK subfamily.</text>
</comment>
<dbReference type="InterPro" id="IPR013750">
    <property type="entry name" value="GHMP_kinase_C_dom"/>
</dbReference>
<feature type="domain" description="GHMP kinase N-terminal" evidence="11">
    <location>
        <begin position="108"/>
        <end position="193"/>
    </location>
</feature>
<keyword evidence="2" id="KW-0963">Cytoplasm</keyword>
<dbReference type="NCBIfam" id="NF003472">
    <property type="entry name" value="PRK05101.1"/>
    <property type="match status" value="1"/>
</dbReference>
<keyword evidence="4" id="KW-0479">Metal-binding</keyword>
<dbReference type="FunFam" id="3.30.70.890:FF:000001">
    <property type="entry name" value="Galactokinase"/>
    <property type="match status" value="1"/>
</dbReference>